<keyword evidence="3" id="KW-0479">Metal-binding</keyword>
<evidence type="ECO:0000256" key="6">
    <source>
        <dbReference type="ARBA" id="ARBA00022833"/>
    </source>
</evidence>
<keyword evidence="2" id="KW-0436">Ligase</keyword>
<dbReference type="GO" id="GO:0005524">
    <property type="term" value="F:ATP binding"/>
    <property type="evidence" value="ECO:0007669"/>
    <property type="project" value="UniProtKB-KW"/>
</dbReference>
<dbReference type="EC" id="6.3.4.20" evidence="9"/>
<dbReference type="Proteomes" id="UP000237717">
    <property type="component" value="Chromosome II"/>
</dbReference>
<name>A0A2L2LHA6_AGRTU</name>
<sequence length="198" mass="21541">MRRALLLSGGMDSTSIAYWRKPDLAITIDYGHKAAEGEIRAATAVCDALSIEHRIIRCDLSALGSGDLAGKDADPHAPASEWWPYRNQMLVTIAAMECIKHRIDVLEIGALRTDGFHADGRQEFVDALSALLAMQEGGLKLEAPAAVYSAEELVKVSGIPMDVLAWSHSCHTSDYACGHCRGCQKHYLTMKAIGVEPY</sequence>
<reference evidence="11 12" key="1">
    <citation type="submission" date="2018-02" db="EMBL/GenBank/DDBJ databases">
        <title>Complete genome sequence of Agrobacterium tumefaciens 1D1609.</title>
        <authorList>
            <person name="Cho S.-T."/>
            <person name="Haryono M."/>
            <person name="Chang H.-H."/>
            <person name="Santos M.N."/>
            <person name="Lai E.-M."/>
            <person name="Kuo C.-H."/>
        </authorList>
    </citation>
    <scope>NUCLEOTIDE SEQUENCE [LARGE SCALE GENOMIC DNA]</scope>
    <source>
        <strain evidence="11 12">1D1609</strain>
    </source>
</reference>
<evidence type="ECO:0000256" key="9">
    <source>
        <dbReference type="ARBA" id="ARBA00039149"/>
    </source>
</evidence>
<proteinExistence type="inferred from homology"/>
<comment type="pathway">
    <text evidence="1">Purine metabolism; 7-cyano-7-deazaguanine biosynthesis.</text>
</comment>
<gene>
    <name evidence="11" type="ORF">At1D1609_36700</name>
</gene>
<evidence type="ECO:0000313" key="11">
    <source>
        <dbReference type="EMBL" id="AVH43723.1"/>
    </source>
</evidence>
<dbReference type="GO" id="GO:0016874">
    <property type="term" value="F:ligase activity"/>
    <property type="evidence" value="ECO:0007669"/>
    <property type="project" value="UniProtKB-KW"/>
</dbReference>
<evidence type="ECO:0000256" key="10">
    <source>
        <dbReference type="ARBA" id="ARBA00047890"/>
    </source>
</evidence>
<protein>
    <recommendedName>
        <fullName evidence="9">7-cyano-7-deazaguanine synthase</fullName>
        <ecNumber evidence="9">6.3.4.20</ecNumber>
    </recommendedName>
</protein>
<dbReference type="SUPFAM" id="SSF52402">
    <property type="entry name" value="Adenine nucleotide alpha hydrolases-like"/>
    <property type="match status" value="1"/>
</dbReference>
<organism evidence="11 12">
    <name type="scientific">Agrobacterium tumefaciens</name>
    <dbReference type="NCBI Taxonomy" id="358"/>
    <lineage>
        <taxon>Bacteria</taxon>
        <taxon>Pseudomonadati</taxon>
        <taxon>Pseudomonadota</taxon>
        <taxon>Alphaproteobacteria</taxon>
        <taxon>Hyphomicrobiales</taxon>
        <taxon>Rhizobiaceae</taxon>
        <taxon>Rhizobium/Agrobacterium group</taxon>
        <taxon>Agrobacterium</taxon>
        <taxon>Agrobacterium tumefaciens complex</taxon>
    </lineage>
</organism>
<evidence type="ECO:0000256" key="1">
    <source>
        <dbReference type="ARBA" id="ARBA00005061"/>
    </source>
</evidence>
<keyword evidence="5" id="KW-0671">Queuosine biosynthesis</keyword>
<keyword evidence="7" id="KW-0067">ATP-binding</keyword>
<keyword evidence="6" id="KW-0862">Zinc</keyword>
<dbReference type="PANTHER" id="PTHR42914:SF1">
    <property type="entry name" value="7-CYANO-7-DEAZAGUANINE SYNTHASE"/>
    <property type="match status" value="1"/>
</dbReference>
<dbReference type="GO" id="GO:0008616">
    <property type="term" value="P:tRNA queuosine(34) biosynthetic process"/>
    <property type="evidence" value="ECO:0007669"/>
    <property type="project" value="UniProtKB-KW"/>
</dbReference>
<dbReference type="Gene3D" id="3.40.50.620">
    <property type="entry name" value="HUPs"/>
    <property type="match status" value="1"/>
</dbReference>
<evidence type="ECO:0000256" key="4">
    <source>
        <dbReference type="ARBA" id="ARBA00022741"/>
    </source>
</evidence>
<comment type="similarity">
    <text evidence="8">Belongs to the QueC family.</text>
</comment>
<evidence type="ECO:0000256" key="8">
    <source>
        <dbReference type="ARBA" id="ARBA00037993"/>
    </source>
</evidence>
<dbReference type="PANTHER" id="PTHR42914">
    <property type="entry name" value="7-CYANO-7-DEAZAGUANINE SYNTHASE"/>
    <property type="match status" value="1"/>
</dbReference>
<evidence type="ECO:0000256" key="3">
    <source>
        <dbReference type="ARBA" id="ARBA00022723"/>
    </source>
</evidence>
<accession>A0A2L2LHA6</accession>
<evidence type="ECO:0000256" key="5">
    <source>
        <dbReference type="ARBA" id="ARBA00022785"/>
    </source>
</evidence>
<dbReference type="Pfam" id="PF06508">
    <property type="entry name" value="QueC"/>
    <property type="match status" value="1"/>
</dbReference>
<dbReference type="InterPro" id="IPR018317">
    <property type="entry name" value="QueC"/>
</dbReference>
<keyword evidence="4" id="KW-0547">Nucleotide-binding</keyword>
<dbReference type="AlphaFoldDB" id="A0A2L2LHA6"/>
<dbReference type="RefSeq" id="WP_104679740.1">
    <property type="nucleotide sequence ID" value="NZ_CP026925.1"/>
</dbReference>
<evidence type="ECO:0000256" key="2">
    <source>
        <dbReference type="ARBA" id="ARBA00022598"/>
    </source>
</evidence>
<evidence type="ECO:0000256" key="7">
    <source>
        <dbReference type="ARBA" id="ARBA00022840"/>
    </source>
</evidence>
<dbReference type="GO" id="GO:0046872">
    <property type="term" value="F:metal ion binding"/>
    <property type="evidence" value="ECO:0007669"/>
    <property type="project" value="UniProtKB-KW"/>
</dbReference>
<comment type="catalytic activity">
    <reaction evidence="10">
        <text>7-carboxy-7-carbaguanine + NH4(+) + 2 ATP = 7-cyano-7-carbaguanine + 2 AMP + 2 diphosphate + 2 H(+)</text>
        <dbReference type="Rhea" id="RHEA:27982"/>
        <dbReference type="ChEBI" id="CHEBI:15378"/>
        <dbReference type="ChEBI" id="CHEBI:28938"/>
        <dbReference type="ChEBI" id="CHEBI:30616"/>
        <dbReference type="ChEBI" id="CHEBI:33019"/>
        <dbReference type="ChEBI" id="CHEBI:45075"/>
        <dbReference type="ChEBI" id="CHEBI:61036"/>
        <dbReference type="ChEBI" id="CHEBI:456215"/>
        <dbReference type="EC" id="6.3.4.20"/>
    </reaction>
</comment>
<dbReference type="EMBL" id="CP026925">
    <property type="protein sequence ID" value="AVH43723.1"/>
    <property type="molecule type" value="Genomic_DNA"/>
</dbReference>
<evidence type="ECO:0000313" key="12">
    <source>
        <dbReference type="Proteomes" id="UP000237717"/>
    </source>
</evidence>
<dbReference type="InterPro" id="IPR014729">
    <property type="entry name" value="Rossmann-like_a/b/a_fold"/>
</dbReference>